<feature type="compositionally biased region" description="Basic and acidic residues" evidence="1">
    <location>
        <begin position="266"/>
        <end position="281"/>
    </location>
</feature>
<comment type="caution">
    <text evidence="3">The sequence shown here is derived from an EMBL/GenBank/DDBJ whole genome shotgun (WGS) entry which is preliminary data.</text>
</comment>
<evidence type="ECO:0000256" key="1">
    <source>
        <dbReference type="SAM" id="MobiDB-lite"/>
    </source>
</evidence>
<dbReference type="RefSeq" id="WP_256028652.1">
    <property type="nucleotide sequence ID" value="NZ_JAHLKM010000003.1"/>
</dbReference>
<keyword evidence="2" id="KW-1133">Transmembrane helix</keyword>
<protein>
    <submittedName>
        <fullName evidence="3">HEAT repeat domain-containing protein</fullName>
    </submittedName>
</protein>
<organism evidence="3 4">
    <name type="scientific">Natronomonas aquatica</name>
    <dbReference type="NCBI Taxonomy" id="2841590"/>
    <lineage>
        <taxon>Archaea</taxon>
        <taxon>Methanobacteriati</taxon>
        <taxon>Methanobacteriota</taxon>
        <taxon>Stenosarchaea group</taxon>
        <taxon>Halobacteria</taxon>
        <taxon>Halobacteriales</taxon>
        <taxon>Natronomonadaceae</taxon>
        <taxon>Natronomonas</taxon>
    </lineage>
</organism>
<evidence type="ECO:0000313" key="3">
    <source>
        <dbReference type="EMBL" id="MCQ4332714.1"/>
    </source>
</evidence>
<dbReference type="Gene3D" id="1.25.10.10">
    <property type="entry name" value="Leucine-rich Repeat Variant"/>
    <property type="match status" value="2"/>
</dbReference>
<dbReference type="EMBL" id="JAHLKM010000003">
    <property type="protein sequence ID" value="MCQ4332714.1"/>
    <property type="molecule type" value="Genomic_DNA"/>
</dbReference>
<name>A0A9R1D3V7_9EURY</name>
<feature type="region of interest" description="Disordered" evidence="1">
    <location>
        <begin position="265"/>
        <end position="292"/>
    </location>
</feature>
<evidence type="ECO:0000256" key="2">
    <source>
        <dbReference type="SAM" id="Phobius"/>
    </source>
</evidence>
<dbReference type="Proteomes" id="UP001139494">
    <property type="component" value="Unassembled WGS sequence"/>
</dbReference>
<dbReference type="SUPFAM" id="SSF48371">
    <property type="entry name" value="ARM repeat"/>
    <property type="match status" value="1"/>
</dbReference>
<dbReference type="AlphaFoldDB" id="A0A9R1D3V7"/>
<gene>
    <name evidence="3" type="ORF">KM295_04245</name>
</gene>
<dbReference type="InterPro" id="IPR011989">
    <property type="entry name" value="ARM-like"/>
</dbReference>
<feature type="transmembrane region" description="Helical" evidence="2">
    <location>
        <begin position="49"/>
        <end position="82"/>
    </location>
</feature>
<keyword evidence="4" id="KW-1185">Reference proteome</keyword>
<sequence length="679" mass="73206">MPSNASATEIELETEDEDGTVNTVYCKVGELVSVRRLAQHSNLKRTLPFLPGVIAGIALFFLGHWILALIMAFIGGIGLGWVTGQPLLTDDLGLSEEIEADPFDAGLVGQPAAVTTLQDGIEATSVDIDEIKQKLGTADIDFQEYVGSFENTYQEIEYEYLIVPSHVTEVSVDDESVHNVRNTMVGFSVVFAIVIFVITRDPVSTIVPAGLFAVSSAVLPSAEMPTMVTVETAEPDDLESTVQSYRRFLLSEGDAETFASNIRSGTKTELESEGDVFREGGDDSLDPGYRQPDDFAADLDSLQERMASNSKTERSTASSDLSDGARKYPDVAIPAIPAAIDALDDSYDLTRQNAVQTLHYIADVRDELSSDDVERIVSALVDRLDDADEKVRNAAVHALAEWAEADAATVRSHLADILAAGTAPIQAPADPHDEGMLAALTSTIEANSEHVRLRRGLIRLLTAIAEDDPERVAENIRDRLDAGQPPTVTSIGLQVLANIAREHPDAVTVPAHFDTYLTNDAVRFDALFLANELAVEHPEKLEPYASGLNAVLETQPIDHDSAMDNRTVNAIGALASLAEYDPDLIRDPASWMPDCLTHSAAGVRGSACVVLAALGRNAVPDSFDLEPILRRLLTDDERGVREAACRAVAAIGIEGLEAELEQCRDDDIPSAETALEAPR</sequence>
<proteinExistence type="predicted"/>
<accession>A0A9R1D3V7</accession>
<keyword evidence="2" id="KW-0812">Transmembrane</keyword>
<reference evidence="3" key="1">
    <citation type="journal article" date="2023" name="Front. Microbiol.">
        <title>Genomic-based phylogenetic and metabolic analyses of the genus Natronomonas, and description of Natronomonas aquatica sp. nov.</title>
        <authorList>
            <person name="Garcia-Roldan A."/>
            <person name="Duran-Viseras A."/>
            <person name="de la Haba R.R."/>
            <person name="Corral P."/>
            <person name="Sanchez-Porro C."/>
            <person name="Ventosa A."/>
        </authorList>
    </citation>
    <scope>NUCLEOTIDE SEQUENCE</scope>
    <source>
        <strain evidence="3">F2-12</strain>
    </source>
</reference>
<keyword evidence="2" id="KW-0472">Membrane</keyword>
<dbReference type="InterPro" id="IPR016024">
    <property type="entry name" value="ARM-type_fold"/>
</dbReference>
<evidence type="ECO:0000313" key="4">
    <source>
        <dbReference type="Proteomes" id="UP001139494"/>
    </source>
</evidence>